<accession>X1E3S7</accession>
<evidence type="ECO:0000313" key="1">
    <source>
        <dbReference type="EMBL" id="GAH11839.1"/>
    </source>
</evidence>
<comment type="caution">
    <text evidence="1">The sequence shown here is derived from an EMBL/GenBank/DDBJ whole genome shotgun (WGS) entry which is preliminary data.</text>
</comment>
<dbReference type="AlphaFoldDB" id="X1E3S7"/>
<proteinExistence type="predicted"/>
<reference evidence="1" key="1">
    <citation type="journal article" date="2014" name="Front. Microbiol.">
        <title>High frequency of phylogenetically diverse reductive dehalogenase-homologous genes in deep subseafloor sedimentary metagenomes.</title>
        <authorList>
            <person name="Kawai M."/>
            <person name="Futagami T."/>
            <person name="Toyoda A."/>
            <person name="Takaki Y."/>
            <person name="Nishi S."/>
            <person name="Hori S."/>
            <person name="Arai W."/>
            <person name="Tsubouchi T."/>
            <person name="Morono Y."/>
            <person name="Uchiyama I."/>
            <person name="Ito T."/>
            <person name="Fujiyama A."/>
            <person name="Inagaki F."/>
            <person name="Takami H."/>
        </authorList>
    </citation>
    <scope>NUCLEOTIDE SEQUENCE</scope>
    <source>
        <strain evidence="1">Expedition CK06-06</strain>
    </source>
</reference>
<dbReference type="EMBL" id="BART01029884">
    <property type="protein sequence ID" value="GAH11839.1"/>
    <property type="molecule type" value="Genomic_DNA"/>
</dbReference>
<organism evidence="1">
    <name type="scientific">marine sediment metagenome</name>
    <dbReference type="NCBI Taxonomy" id="412755"/>
    <lineage>
        <taxon>unclassified sequences</taxon>
        <taxon>metagenomes</taxon>
        <taxon>ecological metagenomes</taxon>
    </lineage>
</organism>
<sequence>MSQKAKMQCWECGKKFTKTIGPRTHEVRCPKCGSYDTVPLSEFAERTDI</sequence>
<gene>
    <name evidence="1" type="ORF">S01H4_52328</name>
</gene>
<evidence type="ECO:0008006" key="2">
    <source>
        <dbReference type="Google" id="ProtNLM"/>
    </source>
</evidence>
<name>X1E3S7_9ZZZZ</name>
<dbReference type="Gene3D" id="2.20.28.30">
    <property type="entry name" value="RNA polymerase ii, chain L"/>
    <property type="match status" value="1"/>
</dbReference>
<protein>
    <recommendedName>
        <fullName evidence="2">C2H2-type domain-containing protein</fullName>
    </recommendedName>
</protein>